<reference evidence="2 3" key="1">
    <citation type="submission" date="2024-11" db="EMBL/GenBank/DDBJ databases">
        <title>Chromosome-level genome assembly of the freshwater bivalve Anodonta woodiana.</title>
        <authorList>
            <person name="Chen X."/>
        </authorList>
    </citation>
    <scope>NUCLEOTIDE SEQUENCE [LARGE SCALE GENOMIC DNA]</scope>
    <source>
        <strain evidence="2">MN2024</strain>
        <tissue evidence="2">Gills</tissue>
    </source>
</reference>
<evidence type="ECO:0000256" key="1">
    <source>
        <dbReference type="SAM" id="MobiDB-lite"/>
    </source>
</evidence>
<evidence type="ECO:0000313" key="2">
    <source>
        <dbReference type="EMBL" id="KAL3848393.1"/>
    </source>
</evidence>
<accession>A0ABD3UIM5</accession>
<dbReference type="Proteomes" id="UP001634394">
    <property type="component" value="Unassembled WGS sequence"/>
</dbReference>
<comment type="caution">
    <text evidence="2">The sequence shown here is derived from an EMBL/GenBank/DDBJ whole genome shotgun (WGS) entry which is preliminary data.</text>
</comment>
<dbReference type="EMBL" id="JBJQND010000016">
    <property type="protein sequence ID" value="KAL3848393.1"/>
    <property type="molecule type" value="Genomic_DNA"/>
</dbReference>
<evidence type="ECO:0000313" key="3">
    <source>
        <dbReference type="Proteomes" id="UP001634394"/>
    </source>
</evidence>
<name>A0ABD3UIM5_SINWO</name>
<proteinExistence type="predicted"/>
<keyword evidence="3" id="KW-1185">Reference proteome</keyword>
<feature type="region of interest" description="Disordered" evidence="1">
    <location>
        <begin position="1"/>
        <end position="22"/>
    </location>
</feature>
<dbReference type="AlphaFoldDB" id="A0ABD3UIM5"/>
<sequence length="107" mass="12164">MKDPREYHPVATHDMSSHNNGDESFKTSHAFGAYCNLIPLILTPTQGEALSVRYDIHVETNCNFVSWNSETRSIPERLITSIFSKVFRTRRAAIYHIVAQVARALKS</sequence>
<organism evidence="2 3">
    <name type="scientific">Sinanodonta woodiana</name>
    <name type="common">Chinese pond mussel</name>
    <name type="synonym">Anodonta woodiana</name>
    <dbReference type="NCBI Taxonomy" id="1069815"/>
    <lineage>
        <taxon>Eukaryota</taxon>
        <taxon>Metazoa</taxon>
        <taxon>Spiralia</taxon>
        <taxon>Lophotrochozoa</taxon>
        <taxon>Mollusca</taxon>
        <taxon>Bivalvia</taxon>
        <taxon>Autobranchia</taxon>
        <taxon>Heteroconchia</taxon>
        <taxon>Palaeoheterodonta</taxon>
        <taxon>Unionida</taxon>
        <taxon>Unionoidea</taxon>
        <taxon>Unionidae</taxon>
        <taxon>Unioninae</taxon>
        <taxon>Sinanodonta</taxon>
    </lineage>
</organism>
<protein>
    <submittedName>
        <fullName evidence="2">Uncharacterized protein</fullName>
    </submittedName>
</protein>
<gene>
    <name evidence="2" type="ORF">ACJMK2_019252</name>
</gene>